<accession>A0A9W8ZEB2</accession>
<reference evidence="5" key="1">
    <citation type="submission" date="2022-10" db="EMBL/GenBank/DDBJ databases">
        <title>Tapping the CABI collections for fungal endophytes: first genome assemblies for Collariella, Neodidymelliopsis, Ascochyta clinopodiicola, Didymella pomorum, Didymosphaeria variabile, Neocosmospora piperis and Neocucurbitaria cava.</title>
        <authorList>
            <person name="Hill R."/>
        </authorList>
    </citation>
    <scope>NUCLEOTIDE SEQUENCE</scope>
    <source>
        <strain evidence="5">IMI 355091</strain>
    </source>
</reference>
<dbReference type="InterPro" id="IPR029058">
    <property type="entry name" value="AB_hydrolase_fold"/>
</dbReference>
<gene>
    <name evidence="5" type="ORF">N0V91_005695</name>
</gene>
<keyword evidence="6" id="KW-1185">Reference proteome</keyword>
<dbReference type="Gene3D" id="3.40.50.1820">
    <property type="entry name" value="alpha/beta hydrolase"/>
    <property type="match status" value="1"/>
</dbReference>
<dbReference type="OrthoDB" id="6846267at2759"/>
<dbReference type="InterPro" id="IPR019826">
    <property type="entry name" value="Carboxylesterase_B_AS"/>
</dbReference>
<sequence>MSKPSRPYLRDLQFRGVVEGLTYLDERSGPQCHFFGGVPFGLPPVGPFRFQKPRSLPTCYRYGTKSNPGRFAGSCGLCPQVTRQGVEEHLWEEDCLQSNIWVPIGEPPKGGWPVLFYIHGGFLQFGNPNDVDMRAFVSDSPTRCIVVAPAYRLNLFGFLSSSELLQACPDFGVNLGFWDQRLALQWTWENISYFGGNPSNITVAGYSAGAHSVFHQLAYDLGLPDKKAIIKRVLMLSNGPGVQPKSLAESDHQFRELLAVLKIPLSLHPSEKLAKLRALPARTLIEATSKLYLHQFRAVTDSSFVRPSLIASLSNGTFAQRLLHRSVRIMMGECSSEHFLYGLFKPPSPSYTSLSHRLEADYPSTAVSALMAHYFPSRTLGTQYKTWTEAFGHIYADVQIHALQRGMASALAQHGAGHLIHRYRIEWRAVCVDTKIPRQFGPTHTSDLPIWFWGNGDALTGDEKCVVAEAFQKPLAQFLNGEMVDWGTERDAQIRTLKADGRVVIEDDGERTREALELWNKLVEANTPRTPRDSKL</sequence>
<proteinExistence type="inferred from homology"/>
<dbReference type="AlphaFoldDB" id="A0A9W8ZEB2"/>
<evidence type="ECO:0000256" key="3">
    <source>
        <dbReference type="RuleBase" id="RU361235"/>
    </source>
</evidence>
<keyword evidence="2 3" id="KW-0378">Hydrolase</keyword>
<comment type="similarity">
    <text evidence="1 3">Belongs to the type-B carboxylesterase/lipase family.</text>
</comment>
<dbReference type="GO" id="GO:0016787">
    <property type="term" value="F:hydrolase activity"/>
    <property type="evidence" value="ECO:0007669"/>
    <property type="project" value="UniProtKB-KW"/>
</dbReference>
<dbReference type="PANTHER" id="PTHR43142:SF4">
    <property type="entry name" value="CARBOXYLIC ESTER HYDROLASE"/>
    <property type="match status" value="1"/>
</dbReference>
<evidence type="ECO:0000259" key="4">
    <source>
        <dbReference type="Pfam" id="PF00135"/>
    </source>
</evidence>
<dbReference type="PANTHER" id="PTHR43142">
    <property type="entry name" value="CARBOXYLIC ESTER HYDROLASE"/>
    <property type="match status" value="1"/>
</dbReference>
<comment type="caution">
    <text evidence="5">The sequence shown here is derived from an EMBL/GenBank/DDBJ whole genome shotgun (WGS) entry which is preliminary data.</text>
</comment>
<dbReference type="EC" id="3.1.1.-" evidence="3"/>
<evidence type="ECO:0000313" key="6">
    <source>
        <dbReference type="Proteomes" id="UP001140510"/>
    </source>
</evidence>
<evidence type="ECO:0000256" key="2">
    <source>
        <dbReference type="ARBA" id="ARBA00022801"/>
    </source>
</evidence>
<dbReference type="PROSITE" id="PS00122">
    <property type="entry name" value="CARBOXYLESTERASE_B_1"/>
    <property type="match status" value="1"/>
</dbReference>
<evidence type="ECO:0000313" key="5">
    <source>
        <dbReference type="EMBL" id="KAJ4404745.1"/>
    </source>
</evidence>
<dbReference type="InterPro" id="IPR002018">
    <property type="entry name" value="CarbesteraseB"/>
</dbReference>
<dbReference type="EMBL" id="JAPEVA010000040">
    <property type="protein sequence ID" value="KAJ4404745.1"/>
    <property type="molecule type" value="Genomic_DNA"/>
</dbReference>
<dbReference type="SUPFAM" id="SSF53474">
    <property type="entry name" value="alpha/beta-Hydrolases"/>
    <property type="match status" value="1"/>
</dbReference>
<name>A0A9W8ZEB2_9PLEO</name>
<organism evidence="5 6">
    <name type="scientific">Didymella pomorum</name>
    <dbReference type="NCBI Taxonomy" id="749634"/>
    <lineage>
        <taxon>Eukaryota</taxon>
        <taxon>Fungi</taxon>
        <taxon>Dikarya</taxon>
        <taxon>Ascomycota</taxon>
        <taxon>Pezizomycotina</taxon>
        <taxon>Dothideomycetes</taxon>
        <taxon>Pleosporomycetidae</taxon>
        <taxon>Pleosporales</taxon>
        <taxon>Pleosporineae</taxon>
        <taxon>Didymellaceae</taxon>
        <taxon>Didymella</taxon>
    </lineage>
</organism>
<feature type="domain" description="Carboxylesterase type B" evidence="4">
    <location>
        <begin position="16"/>
        <end position="453"/>
    </location>
</feature>
<dbReference type="Proteomes" id="UP001140510">
    <property type="component" value="Unassembled WGS sequence"/>
</dbReference>
<protein>
    <recommendedName>
        <fullName evidence="3">Carboxylic ester hydrolase</fullName>
        <ecNumber evidence="3">3.1.1.-</ecNumber>
    </recommendedName>
</protein>
<evidence type="ECO:0000256" key="1">
    <source>
        <dbReference type="ARBA" id="ARBA00005964"/>
    </source>
</evidence>
<dbReference type="Pfam" id="PF00135">
    <property type="entry name" value="COesterase"/>
    <property type="match status" value="1"/>
</dbReference>